<name>A0A2G5HHT5_CERBT</name>
<dbReference type="InterPro" id="IPR040798">
    <property type="entry name" value="Rpn9_C"/>
</dbReference>
<dbReference type="PANTHER" id="PTHR10539:SF0">
    <property type="entry name" value="26S PROTEASOME NON-ATPASE REGULATORY SUBUNIT 13"/>
    <property type="match status" value="1"/>
</dbReference>
<accession>A0A2G5HHT5</accession>
<dbReference type="SUPFAM" id="SSF46785">
    <property type="entry name" value="Winged helix' DNA-binding domain"/>
    <property type="match status" value="1"/>
</dbReference>
<dbReference type="GO" id="GO:0005634">
    <property type="term" value="C:nucleus"/>
    <property type="evidence" value="ECO:0007669"/>
    <property type="project" value="TreeGrafter"/>
</dbReference>
<dbReference type="GO" id="GO:0008541">
    <property type="term" value="C:proteasome regulatory particle, lid subcomplex"/>
    <property type="evidence" value="ECO:0007669"/>
    <property type="project" value="TreeGrafter"/>
</dbReference>
<dbReference type="InterPro" id="IPR054179">
    <property type="entry name" value="PSD13_N"/>
</dbReference>
<reference evidence="5 7" key="2">
    <citation type="submission" date="2023-09" db="EMBL/GenBank/DDBJ databases">
        <title>Complete-Gapless Cercospora beticola genome.</title>
        <authorList>
            <person name="Wyatt N.A."/>
            <person name="Spanner R.E."/>
            <person name="Bolton M.D."/>
        </authorList>
    </citation>
    <scope>NUCLEOTIDE SEQUENCE [LARGE SCALE GENOMIC DNA]</scope>
    <source>
        <strain evidence="5">Cb09-40</strain>
    </source>
</reference>
<dbReference type="InterPro" id="IPR036390">
    <property type="entry name" value="WH_DNA-bd_sf"/>
</dbReference>
<dbReference type="Pfam" id="PF01399">
    <property type="entry name" value="PCI"/>
    <property type="match status" value="1"/>
</dbReference>
<proteinExistence type="inferred from homology"/>
<dbReference type="PROSITE" id="PS50250">
    <property type="entry name" value="PCI"/>
    <property type="match status" value="1"/>
</dbReference>
<dbReference type="EMBL" id="CP134190">
    <property type="protein sequence ID" value="WPB06101.1"/>
    <property type="molecule type" value="Genomic_DNA"/>
</dbReference>
<evidence type="ECO:0000313" key="6">
    <source>
        <dbReference type="Proteomes" id="UP000230605"/>
    </source>
</evidence>
<evidence type="ECO:0000313" key="5">
    <source>
        <dbReference type="EMBL" id="WPB06101.1"/>
    </source>
</evidence>
<dbReference type="PANTHER" id="PTHR10539">
    <property type="entry name" value="26S PROTEASOME NON-ATPASE REGULATORY SUBUNIT 13"/>
    <property type="match status" value="1"/>
</dbReference>
<organism evidence="4 6">
    <name type="scientific">Cercospora beticola</name>
    <name type="common">Sugarbeet leaf spot fungus</name>
    <dbReference type="NCBI Taxonomy" id="122368"/>
    <lineage>
        <taxon>Eukaryota</taxon>
        <taxon>Fungi</taxon>
        <taxon>Dikarya</taxon>
        <taxon>Ascomycota</taxon>
        <taxon>Pezizomycotina</taxon>
        <taxon>Dothideomycetes</taxon>
        <taxon>Dothideomycetidae</taxon>
        <taxon>Mycosphaerellales</taxon>
        <taxon>Mycosphaerellaceae</taxon>
        <taxon>Cercospora</taxon>
    </lineage>
</organism>
<reference evidence="4 6" key="1">
    <citation type="submission" date="2015-10" db="EMBL/GenBank/DDBJ databases">
        <title>The cercosporin biosynthetic gene cluster was horizontally transferred to several fungal lineages and shown to be expanded in Cercospora beticola based on microsynteny with recipient genomes.</title>
        <authorList>
            <person name="De Jonge R."/>
            <person name="Ebert M.K."/>
            <person name="Suttle J.C."/>
            <person name="Jurick Ii W.M."/>
            <person name="Secor G.A."/>
            <person name="Thomma B.P."/>
            <person name="Van De Peer Y."/>
            <person name="Bolton M.D."/>
        </authorList>
    </citation>
    <scope>NUCLEOTIDE SEQUENCE [LARGE SCALE GENOMIC DNA]</scope>
    <source>
        <strain evidence="4 6">09-40</strain>
    </source>
</reference>
<evidence type="ECO:0000259" key="3">
    <source>
        <dbReference type="PROSITE" id="PS50250"/>
    </source>
</evidence>
<dbReference type="GO" id="GO:0006511">
    <property type="term" value="P:ubiquitin-dependent protein catabolic process"/>
    <property type="evidence" value="ECO:0007669"/>
    <property type="project" value="TreeGrafter"/>
</dbReference>
<evidence type="ECO:0000256" key="1">
    <source>
        <dbReference type="ARBA" id="ARBA00006207"/>
    </source>
</evidence>
<dbReference type="Pfam" id="PF22037">
    <property type="entry name" value="PSD13_N"/>
    <property type="match status" value="1"/>
</dbReference>
<dbReference type="GO" id="GO:0005198">
    <property type="term" value="F:structural molecule activity"/>
    <property type="evidence" value="ECO:0007669"/>
    <property type="project" value="TreeGrafter"/>
</dbReference>
<protein>
    <submittedName>
        <fullName evidence="4">Putative 26S proteasome regulatory subunit rpn9</fullName>
    </submittedName>
</protein>
<dbReference type="EMBL" id="LKMD01000106">
    <property type="protein sequence ID" value="PIA92111.1"/>
    <property type="molecule type" value="Genomic_DNA"/>
</dbReference>
<dbReference type="InterPro" id="IPR035298">
    <property type="entry name" value="PSMD13"/>
</dbReference>
<dbReference type="Pfam" id="PF18261">
    <property type="entry name" value="Rpn9_C"/>
    <property type="match status" value="1"/>
</dbReference>
<dbReference type="SMART" id="SM00088">
    <property type="entry name" value="PINT"/>
    <property type="match status" value="1"/>
</dbReference>
<dbReference type="Proteomes" id="UP000230605">
    <property type="component" value="Chromosome 7"/>
</dbReference>
<dbReference type="InterPro" id="IPR000717">
    <property type="entry name" value="PCI_dom"/>
</dbReference>
<keyword evidence="2 4" id="KW-0647">Proteasome</keyword>
<dbReference type="OrthoDB" id="1093at2759"/>
<dbReference type="GO" id="GO:0005829">
    <property type="term" value="C:cytosol"/>
    <property type="evidence" value="ECO:0007669"/>
    <property type="project" value="TreeGrafter"/>
</dbReference>
<evidence type="ECO:0000256" key="2">
    <source>
        <dbReference type="ARBA" id="ARBA00022942"/>
    </source>
</evidence>
<dbReference type="AlphaFoldDB" id="A0A2G5HHT5"/>
<sequence length="382" mass="44080">MATDNEKIADFLQEARDNAPDDLQHYFLSFEDYWERKLWHELTDILVTYYNEADSKPSRIPIFENFVTKFADKINQLKLVRIGLSTANQYQDDEQRLNFLSALAKRVDKPASSDAHVYALTAVANTRLSLKQIAEARKDLDKCESVLDTFDSVETEVHANFYWVSATYHQHQHEFAKYYRTALLYLACVKLEDVTERDRQRIAYDLSIAALVSETIYNFGELLLHPILDSLSKTPHSWLRDLLFAFNRGDLHAYNILQQHIDANALLKQHQQFLYQKISLAALTQLVFSRPPQDRSMTFATISQETKVQPNEIEHLIMKALSLGLLRGSIDQVAEVARITWVQPKVLDKTGIEGMRSRLKEWDSGVERLGNWIEGVGQDVWG</sequence>
<comment type="similarity">
    <text evidence="1">Belongs to the proteasome subunit S11 family.</text>
</comment>
<gene>
    <name evidence="4" type="ORF">CB0940_09570</name>
    <name evidence="5" type="ORF">RHO25_010758</name>
</gene>
<evidence type="ECO:0000313" key="4">
    <source>
        <dbReference type="EMBL" id="PIA92111.1"/>
    </source>
</evidence>
<feature type="domain" description="PCI" evidence="3">
    <location>
        <begin position="172"/>
        <end position="344"/>
    </location>
</feature>
<keyword evidence="7" id="KW-1185">Reference proteome</keyword>
<dbReference type="Proteomes" id="UP001302367">
    <property type="component" value="Chromosome 7"/>
</dbReference>
<evidence type="ECO:0000313" key="7">
    <source>
        <dbReference type="Proteomes" id="UP001302367"/>
    </source>
</evidence>